<dbReference type="Proteomes" id="UP001163321">
    <property type="component" value="Chromosome 1"/>
</dbReference>
<keyword evidence="2" id="KW-1185">Reference proteome</keyword>
<sequence>MHARAIETVQVYSYKRKYLENGSSHGLTGSAQVLGSARATAEPASAEPFSTLLSTVPQASSFERVSCNSS</sequence>
<name>A0ACC0WU89_9STRA</name>
<proteinExistence type="predicted"/>
<evidence type="ECO:0000313" key="1">
    <source>
        <dbReference type="EMBL" id="KAI9922495.1"/>
    </source>
</evidence>
<protein>
    <submittedName>
        <fullName evidence="1">Uncharacterized protein</fullName>
    </submittedName>
</protein>
<accession>A0ACC0WU89</accession>
<reference evidence="1 2" key="1">
    <citation type="journal article" date="2022" name="bioRxiv">
        <title>The genome of the oomycete Peronosclerospora sorghi, a cosmopolitan pathogen of maize and sorghum, is inflated with dispersed pseudogenes.</title>
        <authorList>
            <person name="Fletcher K."/>
            <person name="Martin F."/>
            <person name="Isakeit T."/>
            <person name="Cavanaugh K."/>
            <person name="Magill C."/>
            <person name="Michelmore R."/>
        </authorList>
    </citation>
    <scope>NUCLEOTIDE SEQUENCE [LARGE SCALE GENOMIC DNA]</scope>
    <source>
        <strain evidence="1">P6</strain>
    </source>
</reference>
<evidence type="ECO:0000313" key="2">
    <source>
        <dbReference type="Proteomes" id="UP001163321"/>
    </source>
</evidence>
<dbReference type="EMBL" id="CM047580">
    <property type="protein sequence ID" value="KAI9922495.1"/>
    <property type="molecule type" value="Genomic_DNA"/>
</dbReference>
<gene>
    <name evidence="1" type="ORF">PsorP6_001871</name>
</gene>
<comment type="caution">
    <text evidence="1">The sequence shown here is derived from an EMBL/GenBank/DDBJ whole genome shotgun (WGS) entry which is preliminary data.</text>
</comment>
<organism evidence="1 2">
    <name type="scientific">Peronosclerospora sorghi</name>
    <dbReference type="NCBI Taxonomy" id="230839"/>
    <lineage>
        <taxon>Eukaryota</taxon>
        <taxon>Sar</taxon>
        <taxon>Stramenopiles</taxon>
        <taxon>Oomycota</taxon>
        <taxon>Peronosporomycetes</taxon>
        <taxon>Peronosporales</taxon>
        <taxon>Peronosporaceae</taxon>
        <taxon>Peronosclerospora</taxon>
    </lineage>
</organism>